<comment type="caution">
    <text evidence="2">The sequence shown here is derived from an EMBL/GenBank/DDBJ whole genome shotgun (WGS) entry which is preliminary data.</text>
</comment>
<gene>
    <name evidence="2" type="ORF">O181_085306</name>
</gene>
<evidence type="ECO:0000256" key="1">
    <source>
        <dbReference type="SAM" id="MobiDB-lite"/>
    </source>
</evidence>
<feature type="compositionally biased region" description="Basic residues" evidence="1">
    <location>
        <begin position="151"/>
        <end position="163"/>
    </location>
</feature>
<sequence length="181" mass="20411">MSGGSQSFPHSPRSVPKNFNVNSEPELIQVNILRAKPFPSGSHRDILVPVQIMVQGRQGRGVGKFPKPLAGRHELLLTHEELCGSGEDHRTVRRVEHIVLKDKVKKIKNWLKNQIISSLDQKKELEITPVWEKEGPVVSTSSKPATEMSKYKPKGPQKKNKGPKNHEGKGRGKDNWHRPYP</sequence>
<dbReference type="Proteomes" id="UP000765509">
    <property type="component" value="Unassembled WGS sequence"/>
</dbReference>
<protein>
    <submittedName>
        <fullName evidence="2">Uncharacterized protein</fullName>
    </submittedName>
</protein>
<organism evidence="2 3">
    <name type="scientific">Austropuccinia psidii MF-1</name>
    <dbReference type="NCBI Taxonomy" id="1389203"/>
    <lineage>
        <taxon>Eukaryota</taxon>
        <taxon>Fungi</taxon>
        <taxon>Dikarya</taxon>
        <taxon>Basidiomycota</taxon>
        <taxon>Pucciniomycotina</taxon>
        <taxon>Pucciniomycetes</taxon>
        <taxon>Pucciniales</taxon>
        <taxon>Sphaerophragmiaceae</taxon>
        <taxon>Austropuccinia</taxon>
    </lineage>
</organism>
<name>A0A9Q3IJM4_9BASI</name>
<feature type="region of interest" description="Disordered" evidence="1">
    <location>
        <begin position="1"/>
        <end position="20"/>
    </location>
</feature>
<keyword evidence="3" id="KW-1185">Reference proteome</keyword>
<dbReference type="EMBL" id="AVOT02050522">
    <property type="protein sequence ID" value="MBW0545591.1"/>
    <property type="molecule type" value="Genomic_DNA"/>
</dbReference>
<evidence type="ECO:0000313" key="3">
    <source>
        <dbReference type="Proteomes" id="UP000765509"/>
    </source>
</evidence>
<feature type="compositionally biased region" description="Basic and acidic residues" evidence="1">
    <location>
        <begin position="164"/>
        <end position="181"/>
    </location>
</feature>
<proteinExistence type="predicted"/>
<feature type="region of interest" description="Disordered" evidence="1">
    <location>
        <begin position="131"/>
        <end position="181"/>
    </location>
</feature>
<accession>A0A9Q3IJM4</accession>
<dbReference type="AlphaFoldDB" id="A0A9Q3IJM4"/>
<evidence type="ECO:0000313" key="2">
    <source>
        <dbReference type="EMBL" id="MBW0545591.1"/>
    </source>
</evidence>
<reference evidence="2" key="1">
    <citation type="submission" date="2021-03" db="EMBL/GenBank/DDBJ databases">
        <title>Draft genome sequence of rust myrtle Austropuccinia psidii MF-1, a brazilian biotype.</title>
        <authorList>
            <person name="Quecine M.C."/>
            <person name="Pachon D.M.R."/>
            <person name="Bonatelli M.L."/>
            <person name="Correr F.H."/>
            <person name="Franceschini L.M."/>
            <person name="Leite T.F."/>
            <person name="Margarido G.R.A."/>
            <person name="Almeida C.A."/>
            <person name="Ferrarezi J.A."/>
            <person name="Labate C.A."/>
        </authorList>
    </citation>
    <scope>NUCLEOTIDE SEQUENCE</scope>
    <source>
        <strain evidence="2">MF-1</strain>
    </source>
</reference>